<evidence type="ECO:0000313" key="3">
    <source>
        <dbReference type="Proteomes" id="UP000008281"/>
    </source>
</evidence>
<protein>
    <submittedName>
        <fullName evidence="2">Uncharacterized protein</fullName>
    </submittedName>
</protein>
<dbReference type="HOGENOM" id="CLU_1742287_0_0_1"/>
<evidence type="ECO:0000313" key="2">
    <source>
        <dbReference type="EMBL" id="EFP13010.1"/>
    </source>
</evidence>
<reference evidence="2" key="1">
    <citation type="submission" date="2007-07" db="EMBL/GenBank/DDBJ databases">
        <title>PCAP assembly of the Caenorhabditis remanei genome.</title>
        <authorList>
            <consortium name="The Caenorhabditis remanei Sequencing Consortium"/>
            <person name="Wilson R.K."/>
        </authorList>
    </citation>
    <scope>NUCLEOTIDE SEQUENCE [LARGE SCALE GENOMIC DNA]</scope>
    <source>
        <strain evidence="2">PB4641</strain>
    </source>
</reference>
<keyword evidence="3" id="KW-1185">Reference proteome</keyword>
<proteinExistence type="predicted"/>
<organism evidence="3">
    <name type="scientific">Caenorhabditis remanei</name>
    <name type="common">Caenorhabditis vulgaris</name>
    <dbReference type="NCBI Taxonomy" id="31234"/>
    <lineage>
        <taxon>Eukaryota</taxon>
        <taxon>Metazoa</taxon>
        <taxon>Ecdysozoa</taxon>
        <taxon>Nematoda</taxon>
        <taxon>Chromadorea</taxon>
        <taxon>Rhabditida</taxon>
        <taxon>Rhabditina</taxon>
        <taxon>Rhabditomorpha</taxon>
        <taxon>Rhabditoidea</taxon>
        <taxon>Rhabditidae</taxon>
        <taxon>Peloderinae</taxon>
        <taxon>Caenorhabditis</taxon>
    </lineage>
</organism>
<accession>E3MZJ7</accession>
<gene>
    <name evidence="2" type="ORF">CRE_06905</name>
</gene>
<dbReference type="EMBL" id="DS268501">
    <property type="protein sequence ID" value="EFP13010.1"/>
    <property type="molecule type" value="Genomic_DNA"/>
</dbReference>
<feature type="region of interest" description="Disordered" evidence="1">
    <location>
        <begin position="61"/>
        <end position="84"/>
    </location>
</feature>
<evidence type="ECO:0000256" key="1">
    <source>
        <dbReference type="SAM" id="MobiDB-lite"/>
    </source>
</evidence>
<dbReference type="AlphaFoldDB" id="E3MZJ7"/>
<dbReference type="Proteomes" id="UP000008281">
    <property type="component" value="Unassembled WGS sequence"/>
</dbReference>
<dbReference type="InParanoid" id="E3MZJ7"/>
<dbReference type="PROSITE" id="PS51257">
    <property type="entry name" value="PROKAR_LIPOPROTEIN"/>
    <property type="match status" value="1"/>
</dbReference>
<name>E3MZJ7_CAERE</name>
<feature type="compositionally biased region" description="Basic and acidic residues" evidence="1">
    <location>
        <begin position="61"/>
        <end position="73"/>
    </location>
</feature>
<sequence>MYKYYKQGDNLLTPPAILVQHAVFLGCGSANCNMKNNTESMSVRSDRNYCEICNRKVRSGDHKCGDKSSHDCAHSSPSPKNKRDCLKKQKEYRLFVVDIESKVTSSSSPPTNSATKGPAHVPNVICGQFMCDKCVGELGCHHCEQQPIHV</sequence>